<dbReference type="InterPro" id="IPR013785">
    <property type="entry name" value="Aldolase_TIM"/>
</dbReference>
<comment type="cofactor">
    <cofactor evidence="1">
        <name>[4Fe-4S] cluster</name>
        <dbReference type="ChEBI" id="CHEBI:49883"/>
    </cofactor>
</comment>
<feature type="domain" description="Radical SAM core" evidence="8">
    <location>
        <begin position="77"/>
        <end position="303"/>
    </location>
</feature>
<protein>
    <submittedName>
        <fullName evidence="9">Glycine radical enzyme activase, YjjW family</fullName>
    </submittedName>
</protein>
<evidence type="ECO:0000313" key="10">
    <source>
        <dbReference type="Proteomes" id="UP000249005"/>
    </source>
</evidence>
<dbReference type="CDD" id="cd01335">
    <property type="entry name" value="Radical_SAM"/>
    <property type="match status" value="1"/>
</dbReference>
<keyword evidence="2" id="KW-0004">4Fe-4S</keyword>
<evidence type="ECO:0000313" key="9">
    <source>
        <dbReference type="EMBL" id="SQI44408.1"/>
    </source>
</evidence>
<dbReference type="Proteomes" id="UP000249005">
    <property type="component" value="Chromosome 1"/>
</dbReference>
<dbReference type="InterPro" id="IPR007197">
    <property type="entry name" value="rSAM"/>
</dbReference>
<evidence type="ECO:0000256" key="4">
    <source>
        <dbReference type="ARBA" id="ARBA00022691"/>
    </source>
</evidence>
<dbReference type="OrthoDB" id="9778883at2"/>
<reference evidence="9 10" key="1">
    <citation type="submission" date="2018-06" db="EMBL/GenBank/DDBJ databases">
        <authorList>
            <consortium name="Pathogen Informatics"/>
            <person name="Doyle S."/>
        </authorList>
    </citation>
    <scope>NUCLEOTIDE SEQUENCE [LARGE SCALE GENOMIC DNA]</scope>
    <source>
        <strain evidence="9 10">NCTC12151</strain>
    </source>
</reference>
<dbReference type="KEGG" id="lri:NCTC12151_03645"/>
<evidence type="ECO:0000256" key="1">
    <source>
        <dbReference type="ARBA" id="ARBA00001966"/>
    </source>
</evidence>
<dbReference type="PANTHER" id="PTHR30352:SF5">
    <property type="entry name" value="PYRUVATE FORMATE-LYASE 1-ACTIVATING ENZYME"/>
    <property type="match status" value="1"/>
</dbReference>
<keyword evidence="3" id="KW-0313">Glucose metabolism</keyword>
<evidence type="ECO:0000256" key="3">
    <source>
        <dbReference type="ARBA" id="ARBA00022526"/>
    </source>
</evidence>
<dbReference type="GO" id="GO:0051539">
    <property type="term" value="F:4 iron, 4 sulfur cluster binding"/>
    <property type="evidence" value="ECO:0007669"/>
    <property type="project" value="UniProtKB-KW"/>
</dbReference>
<evidence type="ECO:0000256" key="6">
    <source>
        <dbReference type="ARBA" id="ARBA00023004"/>
    </source>
</evidence>
<dbReference type="RefSeq" id="WP_111741878.1">
    <property type="nucleotide sequence ID" value="NZ_LR698987.1"/>
</dbReference>
<dbReference type="PANTHER" id="PTHR30352">
    <property type="entry name" value="PYRUVATE FORMATE-LYASE-ACTIVATING ENZYME"/>
    <property type="match status" value="1"/>
</dbReference>
<dbReference type="Gene3D" id="3.20.20.70">
    <property type="entry name" value="Aldolase class I"/>
    <property type="match status" value="1"/>
</dbReference>
<keyword evidence="10" id="KW-1185">Reference proteome</keyword>
<evidence type="ECO:0000256" key="5">
    <source>
        <dbReference type="ARBA" id="ARBA00022723"/>
    </source>
</evidence>
<dbReference type="InterPro" id="IPR058240">
    <property type="entry name" value="rSAM_sf"/>
</dbReference>
<keyword evidence="5" id="KW-0479">Metal-binding</keyword>
<accession>A0A2X4V8A2</accession>
<dbReference type="InterPro" id="IPR027596">
    <property type="entry name" value="AmmeMemoSam_rS"/>
</dbReference>
<gene>
    <name evidence="9" type="ORF">NCTC12151_03645</name>
</gene>
<dbReference type="Pfam" id="PF04055">
    <property type="entry name" value="Radical_SAM"/>
    <property type="match status" value="1"/>
</dbReference>
<dbReference type="SFLD" id="SFLDS00029">
    <property type="entry name" value="Radical_SAM"/>
    <property type="match status" value="1"/>
</dbReference>
<keyword evidence="3" id="KW-0119">Carbohydrate metabolism</keyword>
<sequence>MARKKQWQLEGHPARLWRPLADGAVRCELCPRSCKIIPGRTGVCRMRRNENGSLVSLNYGKSVPMTQESIETEAVYHYAPGEKILSLGNIGCMLNCDFCQNWTTSQARYVQDDNVMYYSPEDVVNYALKHDIRVLSWTYNDPVVWHEFVMETAKLGRQHGLKNLYKSAFYISEKGIDELLGVMDIFSISLKSMQDSFYRKHTGGRLQPILDGIKQVYDARKGGNGPHLEISNLCVTGRNDSLTESRKVSDWMLNHLDEEIPLHYVRFHPDYRYTDVERTSIPFLEQARVNALADGMRYVYLGNVYGTDSANSYCPDCQTQWVKRNGLVAHSFLKDGSCPNCGKRSPIVLPWEDKKLRPEGISIPSELSCSTHMFRGAIQACHIEQDEESTLYYQFISASGEPVGEVGVNGCSRFMLSKSDDRAAGIRLYHSANRDIRLFEVYDRAHFPVMNSEQTRGTSEDVPITFHPLQGR</sequence>
<dbReference type="GO" id="GO:0046872">
    <property type="term" value="F:metal ion binding"/>
    <property type="evidence" value="ECO:0007669"/>
    <property type="project" value="UniProtKB-KW"/>
</dbReference>
<dbReference type="AlphaFoldDB" id="A0A2X4V8A2"/>
<dbReference type="EMBL" id="LS483470">
    <property type="protein sequence ID" value="SQI44408.1"/>
    <property type="molecule type" value="Genomic_DNA"/>
</dbReference>
<keyword evidence="4" id="KW-0949">S-adenosyl-L-methionine</keyword>
<evidence type="ECO:0000256" key="7">
    <source>
        <dbReference type="ARBA" id="ARBA00023014"/>
    </source>
</evidence>
<dbReference type="GO" id="GO:0006006">
    <property type="term" value="P:glucose metabolic process"/>
    <property type="evidence" value="ECO:0007669"/>
    <property type="project" value="UniProtKB-KW"/>
</dbReference>
<keyword evidence="7" id="KW-0411">Iron-sulfur</keyword>
<name>A0A2X4V8A2_9GAMM</name>
<proteinExistence type="predicted"/>
<dbReference type="NCBIfam" id="TIGR04337">
    <property type="entry name" value="AmmeMemoSam_rS"/>
    <property type="match status" value="1"/>
</dbReference>
<dbReference type="PROSITE" id="PS51918">
    <property type="entry name" value="RADICAL_SAM"/>
    <property type="match status" value="1"/>
</dbReference>
<evidence type="ECO:0000256" key="2">
    <source>
        <dbReference type="ARBA" id="ARBA00022485"/>
    </source>
</evidence>
<dbReference type="InterPro" id="IPR034457">
    <property type="entry name" value="Organic_radical-activating"/>
</dbReference>
<organism evidence="9 10">
    <name type="scientific">Leminorella richardii</name>
    <dbReference type="NCBI Taxonomy" id="158841"/>
    <lineage>
        <taxon>Bacteria</taxon>
        <taxon>Pseudomonadati</taxon>
        <taxon>Pseudomonadota</taxon>
        <taxon>Gammaproteobacteria</taxon>
        <taxon>Enterobacterales</taxon>
        <taxon>Budviciaceae</taxon>
        <taxon>Leminorella</taxon>
    </lineage>
</organism>
<dbReference type="GO" id="GO:0003824">
    <property type="term" value="F:catalytic activity"/>
    <property type="evidence" value="ECO:0007669"/>
    <property type="project" value="InterPro"/>
</dbReference>
<dbReference type="SUPFAM" id="SSF102114">
    <property type="entry name" value="Radical SAM enzymes"/>
    <property type="match status" value="1"/>
</dbReference>
<keyword evidence="6" id="KW-0408">Iron</keyword>
<evidence type="ECO:0000259" key="8">
    <source>
        <dbReference type="PROSITE" id="PS51918"/>
    </source>
</evidence>
<dbReference type="SFLD" id="SFLDG01101">
    <property type="entry name" value="Uncharacterised_Radical_SAM_Su"/>
    <property type="match status" value="1"/>
</dbReference>